<evidence type="ECO:0000256" key="7">
    <source>
        <dbReference type="SAM" id="MobiDB-lite"/>
    </source>
</evidence>
<dbReference type="InterPro" id="IPR029058">
    <property type="entry name" value="AB_hydrolase_fold"/>
</dbReference>
<keyword evidence="10" id="KW-1185">Reference proteome</keyword>
<comment type="similarity">
    <text evidence="1">Belongs to the peptidase S10 family.</text>
</comment>
<dbReference type="Proteomes" id="UP001140502">
    <property type="component" value="Unassembled WGS sequence"/>
</dbReference>
<dbReference type="EMBL" id="JAPEUR010000077">
    <property type="protein sequence ID" value="KAJ4322846.1"/>
    <property type="molecule type" value="Genomic_DNA"/>
</dbReference>
<dbReference type="PANTHER" id="PTHR11802:SF189">
    <property type="entry name" value="CARBOXYPEPTIDASE"/>
    <property type="match status" value="1"/>
</dbReference>
<evidence type="ECO:0000313" key="10">
    <source>
        <dbReference type="Proteomes" id="UP001140502"/>
    </source>
</evidence>
<dbReference type="Gene3D" id="3.40.50.1820">
    <property type="entry name" value="alpha/beta hydrolase"/>
    <property type="match status" value="1"/>
</dbReference>
<sequence length="662" mass="72863">MKLSWLLSSLALGLGITAQSFISPPTNVEIMLSNKFPGAKISYKQVHNLCETTAGVRSFSGYVSLPKDFIPDAKDWDEETSGNFFFWYFEARKDPENAPTSIYLGGGPGYTSFDGSSVFPCYVNPDSNSTTLNKHSWNNHVNMLYIEQPLGTGFSYTKIENGTYDTLTGEFTPVVDEETLPELNVTNLQATLQAAGIGDTMNTTKTAARTLWRFAQVWFNEFPERTTNNDELAIWAVSYGGLYAPVFSSYFLDQNKKIKEGDHPVANSTVLNLVTVGLLNAMVDIRSMALGFPDFALNNTYDLPTYPEEVAEMALENITAPDVGCIALVDKCRTAVARDDPESTGTNNGVNEICLKAMEVCFGVVTVFDEISPYQHFDITLNKYASFPTEYETALFNQPWVQQELGVPLNYTRGNSEIERAFLGRTGDMVRYGLEYIGHLLENGVNIAMINGDRDFRCNWFSGENASLNIPFSEAHQFAAAGYQPIMTNASHQGGFVREYGNLSFSRVFQGGHSVGGYQPETVSAIFERAMFRADVATGKVELAKIPNYASKGKASVRDVKNQLPELIENICYVLQPGETCTPEQLKALKEGTAETENWVVVKPVGIKGERVLEGTGGDGDKNSSKGSNPDGRQTTSSAVRLTDSLAFAFPLVVMMVMMVIV</sequence>
<evidence type="ECO:0000256" key="4">
    <source>
        <dbReference type="ARBA" id="ARBA00022729"/>
    </source>
</evidence>
<feature type="compositionally biased region" description="Basic and acidic residues" evidence="7">
    <location>
        <begin position="611"/>
        <end position="624"/>
    </location>
</feature>
<feature type="chain" id="PRO_5040905634" evidence="8">
    <location>
        <begin position="19"/>
        <end position="662"/>
    </location>
</feature>
<feature type="region of interest" description="Disordered" evidence="7">
    <location>
        <begin position="611"/>
        <end position="638"/>
    </location>
</feature>
<evidence type="ECO:0000256" key="8">
    <source>
        <dbReference type="SAM" id="SignalP"/>
    </source>
</evidence>
<dbReference type="PRINTS" id="PR00724">
    <property type="entry name" value="CRBOXYPTASEC"/>
</dbReference>
<protein>
    <submittedName>
        <fullName evidence="9">Uncharacterized protein</fullName>
    </submittedName>
</protein>
<dbReference type="SUPFAM" id="SSF53474">
    <property type="entry name" value="alpha/beta-Hydrolases"/>
    <property type="match status" value="1"/>
</dbReference>
<dbReference type="GO" id="GO:0004185">
    <property type="term" value="F:serine-type carboxypeptidase activity"/>
    <property type="evidence" value="ECO:0007669"/>
    <property type="project" value="InterPro"/>
</dbReference>
<dbReference type="OrthoDB" id="443318at2759"/>
<comment type="caution">
    <text evidence="9">The sequence shown here is derived from an EMBL/GenBank/DDBJ whole genome shotgun (WGS) entry which is preliminary data.</text>
</comment>
<name>A0A9W8WF82_9HYPO</name>
<proteinExistence type="inferred from homology"/>
<feature type="signal peptide" evidence="8">
    <location>
        <begin position="1"/>
        <end position="18"/>
    </location>
</feature>
<dbReference type="GO" id="GO:0006508">
    <property type="term" value="P:proteolysis"/>
    <property type="evidence" value="ECO:0007669"/>
    <property type="project" value="UniProtKB-KW"/>
</dbReference>
<evidence type="ECO:0000313" key="9">
    <source>
        <dbReference type="EMBL" id="KAJ4322846.1"/>
    </source>
</evidence>
<dbReference type="GO" id="GO:0000324">
    <property type="term" value="C:fungal-type vacuole"/>
    <property type="evidence" value="ECO:0007669"/>
    <property type="project" value="TreeGrafter"/>
</dbReference>
<keyword evidence="6" id="KW-0325">Glycoprotein</keyword>
<keyword evidence="4 8" id="KW-0732">Signal</keyword>
<evidence type="ECO:0000256" key="6">
    <source>
        <dbReference type="ARBA" id="ARBA00023180"/>
    </source>
</evidence>
<gene>
    <name evidence="9" type="ORF">N0V84_004610</name>
</gene>
<dbReference type="Pfam" id="PF00450">
    <property type="entry name" value="Peptidase_S10"/>
    <property type="match status" value="1"/>
</dbReference>
<accession>A0A9W8WF82</accession>
<dbReference type="InterPro" id="IPR001563">
    <property type="entry name" value="Peptidase_S10"/>
</dbReference>
<reference evidence="9" key="1">
    <citation type="submission" date="2022-10" db="EMBL/GenBank/DDBJ databases">
        <title>Tapping the CABI collections for fungal endophytes: first genome assemblies for Collariella, Neodidymelliopsis, Ascochyta clinopodiicola, Didymella pomorum, Didymosphaeria variabile, Neocosmospora piperis and Neocucurbitaria cava.</title>
        <authorList>
            <person name="Hill R."/>
        </authorList>
    </citation>
    <scope>NUCLEOTIDE SEQUENCE</scope>
    <source>
        <strain evidence="9">IMI 366586</strain>
    </source>
</reference>
<evidence type="ECO:0000256" key="1">
    <source>
        <dbReference type="ARBA" id="ARBA00009431"/>
    </source>
</evidence>
<evidence type="ECO:0000256" key="5">
    <source>
        <dbReference type="ARBA" id="ARBA00022801"/>
    </source>
</evidence>
<keyword evidence="5" id="KW-0378">Hydrolase</keyword>
<evidence type="ECO:0000256" key="3">
    <source>
        <dbReference type="ARBA" id="ARBA00022670"/>
    </source>
</evidence>
<keyword evidence="2" id="KW-0121">Carboxypeptidase</keyword>
<keyword evidence="3" id="KW-0645">Protease</keyword>
<organism evidence="9 10">
    <name type="scientific">Fusarium piperis</name>
    <dbReference type="NCBI Taxonomy" id="1435070"/>
    <lineage>
        <taxon>Eukaryota</taxon>
        <taxon>Fungi</taxon>
        <taxon>Dikarya</taxon>
        <taxon>Ascomycota</taxon>
        <taxon>Pezizomycotina</taxon>
        <taxon>Sordariomycetes</taxon>
        <taxon>Hypocreomycetidae</taxon>
        <taxon>Hypocreales</taxon>
        <taxon>Nectriaceae</taxon>
        <taxon>Fusarium</taxon>
        <taxon>Fusarium solani species complex</taxon>
    </lineage>
</organism>
<evidence type="ECO:0000256" key="2">
    <source>
        <dbReference type="ARBA" id="ARBA00022645"/>
    </source>
</evidence>
<dbReference type="AlphaFoldDB" id="A0A9W8WF82"/>
<dbReference type="PANTHER" id="PTHR11802">
    <property type="entry name" value="SERINE PROTEASE FAMILY S10 SERINE CARBOXYPEPTIDASE"/>
    <property type="match status" value="1"/>
</dbReference>